<feature type="transmembrane region" description="Helical" evidence="1">
    <location>
        <begin position="111"/>
        <end position="131"/>
    </location>
</feature>
<dbReference type="Proteomes" id="UP001176883">
    <property type="component" value="Unassembled WGS sequence"/>
</dbReference>
<keyword evidence="1" id="KW-1133">Transmembrane helix</keyword>
<keyword evidence="3" id="KW-1185">Reference proteome</keyword>
<feature type="transmembrane region" description="Helical" evidence="1">
    <location>
        <begin position="84"/>
        <end position="105"/>
    </location>
</feature>
<evidence type="ECO:0000313" key="3">
    <source>
        <dbReference type="Proteomes" id="UP001176883"/>
    </source>
</evidence>
<reference evidence="2" key="1">
    <citation type="submission" date="2023-07" db="EMBL/GenBank/DDBJ databases">
        <title>Two novel species in the genus Flavivirga.</title>
        <authorList>
            <person name="Kwon K."/>
        </authorList>
    </citation>
    <scope>NUCLEOTIDE SEQUENCE</scope>
    <source>
        <strain evidence="2">KCTC 52353</strain>
    </source>
</reference>
<keyword evidence="1" id="KW-0472">Membrane</keyword>
<proteinExistence type="predicted"/>
<name>A0ABT8WDS2_9FLAO</name>
<evidence type="ECO:0000256" key="1">
    <source>
        <dbReference type="SAM" id="Phobius"/>
    </source>
</evidence>
<dbReference type="RefSeq" id="WP_303278981.1">
    <property type="nucleotide sequence ID" value="NZ_JAUOEK010000149.1"/>
</dbReference>
<organism evidence="2 3">
    <name type="scientific">Flavivirga aquimarina</name>
    <dbReference type="NCBI Taxonomy" id="2027862"/>
    <lineage>
        <taxon>Bacteria</taxon>
        <taxon>Pseudomonadati</taxon>
        <taxon>Bacteroidota</taxon>
        <taxon>Flavobacteriia</taxon>
        <taxon>Flavobacteriales</taxon>
        <taxon>Flavobacteriaceae</taxon>
        <taxon>Flavivirga</taxon>
    </lineage>
</organism>
<gene>
    <name evidence="2" type="ORF">Q4Q35_15840</name>
</gene>
<protein>
    <submittedName>
        <fullName evidence="2">Uncharacterized protein</fullName>
    </submittedName>
</protein>
<sequence>MKIFPETKYLIGLKNECSKTLSDLQKETLSDEQFIVEWNKIFIGKVDQNGFEIKLAKKRFGSFCILKGKLENKNGILKIQISKIYKLLSGILVLFVISGFVISLIRSEFETSLKIILFILAFRFVFIEVWFRVNSKNSMNELTKVIGIIKQEKNKAQHSIL</sequence>
<keyword evidence="1" id="KW-0812">Transmembrane</keyword>
<accession>A0ABT8WDS2</accession>
<evidence type="ECO:0000313" key="2">
    <source>
        <dbReference type="EMBL" id="MDO5971280.1"/>
    </source>
</evidence>
<dbReference type="EMBL" id="JAUOEK010000149">
    <property type="protein sequence ID" value="MDO5971280.1"/>
    <property type="molecule type" value="Genomic_DNA"/>
</dbReference>
<comment type="caution">
    <text evidence="2">The sequence shown here is derived from an EMBL/GenBank/DDBJ whole genome shotgun (WGS) entry which is preliminary data.</text>
</comment>